<name>A0A974NTL0_9SPHN</name>
<gene>
    <name evidence="1" type="ORF">H5J25_15380</name>
</gene>
<keyword evidence="2" id="KW-1185">Reference proteome</keyword>
<dbReference type="AlphaFoldDB" id="A0A974NTL0"/>
<dbReference type="Proteomes" id="UP000595894">
    <property type="component" value="Chromosome"/>
</dbReference>
<organism evidence="1 2">
    <name type="scientific">Sphingomonas aliaeris</name>
    <dbReference type="NCBI Taxonomy" id="2759526"/>
    <lineage>
        <taxon>Bacteria</taxon>
        <taxon>Pseudomonadati</taxon>
        <taxon>Pseudomonadota</taxon>
        <taxon>Alphaproteobacteria</taxon>
        <taxon>Sphingomonadales</taxon>
        <taxon>Sphingomonadaceae</taxon>
        <taxon>Sphingomonas</taxon>
    </lineage>
</organism>
<sequence>MIVFVPAAIRYIVPNPPAPPVCVAPYRLPAASIATPPIGPAPFVPLNRAIVVIVLVPTSILNTTPDVLIPPWLAPP</sequence>
<proteinExistence type="predicted"/>
<dbReference type="EMBL" id="CP061035">
    <property type="protein sequence ID" value="QQV76774.1"/>
    <property type="molecule type" value="Genomic_DNA"/>
</dbReference>
<protein>
    <submittedName>
        <fullName evidence="1">Uncharacterized protein</fullName>
    </submittedName>
</protein>
<dbReference type="KEGG" id="sari:H5J25_15380"/>
<accession>A0A974NTL0</accession>
<evidence type="ECO:0000313" key="2">
    <source>
        <dbReference type="Proteomes" id="UP000595894"/>
    </source>
</evidence>
<reference evidence="2" key="1">
    <citation type="submission" date="2020-09" db="EMBL/GenBank/DDBJ databases">
        <title>Sphingomonas sp., a new species isolated from pork steak.</title>
        <authorList>
            <person name="Heidler von Heilborn D."/>
        </authorList>
    </citation>
    <scope>NUCLEOTIDE SEQUENCE [LARGE SCALE GENOMIC DNA]</scope>
</reference>
<evidence type="ECO:0000313" key="1">
    <source>
        <dbReference type="EMBL" id="QQV76774.1"/>
    </source>
</evidence>